<evidence type="ECO:0000313" key="2">
    <source>
        <dbReference type="EMBL" id="EGT54746.1"/>
    </source>
</evidence>
<accession>G0N7F9</accession>
<protein>
    <submittedName>
        <fullName evidence="2">Uncharacterized protein</fullName>
    </submittedName>
</protein>
<dbReference type="AlphaFoldDB" id="G0N7F9"/>
<proteinExistence type="predicted"/>
<evidence type="ECO:0000256" key="1">
    <source>
        <dbReference type="SAM" id="MobiDB-lite"/>
    </source>
</evidence>
<reference evidence="3" key="1">
    <citation type="submission" date="2011-07" db="EMBL/GenBank/DDBJ databases">
        <authorList>
            <consortium name="Caenorhabditis brenneri Sequencing and Analysis Consortium"/>
            <person name="Wilson R.K."/>
        </authorList>
    </citation>
    <scope>NUCLEOTIDE SEQUENCE [LARGE SCALE GENOMIC DNA]</scope>
    <source>
        <strain evidence="3">PB2801</strain>
    </source>
</reference>
<dbReference type="HOGENOM" id="CLU_2887837_0_0_1"/>
<keyword evidence="3" id="KW-1185">Reference proteome</keyword>
<dbReference type="EMBL" id="GL379847">
    <property type="protein sequence ID" value="EGT54746.1"/>
    <property type="molecule type" value="Genomic_DNA"/>
</dbReference>
<evidence type="ECO:0000313" key="3">
    <source>
        <dbReference type="Proteomes" id="UP000008068"/>
    </source>
</evidence>
<dbReference type="InParanoid" id="G0N7F9"/>
<sequence>MTITSKKISEKMETLNTSSSITKFQDWSVPSNPGFLPQGDDRNTTSSHKRSSKGGVREEQAAC</sequence>
<dbReference type="Proteomes" id="UP000008068">
    <property type="component" value="Unassembled WGS sequence"/>
</dbReference>
<feature type="region of interest" description="Disordered" evidence="1">
    <location>
        <begin position="24"/>
        <end position="63"/>
    </location>
</feature>
<organism evidence="3">
    <name type="scientific">Caenorhabditis brenneri</name>
    <name type="common">Nematode worm</name>
    <dbReference type="NCBI Taxonomy" id="135651"/>
    <lineage>
        <taxon>Eukaryota</taxon>
        <taxon>Metazoa</taxon>
        <taxon>Ecdysozoa</taxon>
        <taxon>Nematoda</taxon>
        <taxon>Chromadorea</taxon>
        <taxon>Rhabditida</taxon>
        <taxon>Rhabditina</taxon>
        <taxon>Rhabditomorpha</taxon>
        <taxon>Rhabditoidea</taxon>
        <taxon>Rhabditidae</taxon>
        <taxon>Peloderinae</taxon>
        <taxon>Caenorhabditis</taxon>
    </lineage>
</organism>
<gene>
    <name evidence="2" type="ORF">CAEBREN_24151</name>
</gene>
<name>G0N7F9_CAEBE</name>